<protein>
    <recommendedName>
        <fullName evidence="17">Acyl-coenzyme A thioesterase THEM4</fullName>
        <ecNumber evidence="16">3.1.2.2</ecNumber>
    </recommendedName>
    <alternativeName>
        <fullName evidence="18">Thioesterase superfamily member 4</fullName>
    </alternativeName>
</protein>
<comment type="caution">
    <text evidence="25">The sequence shown here is derived from an EMBL/GenBank/DDBJ whole genome shotgun (WGS) entry which is preliminary data.</text>
</comment>
<dbReference type="RefSeq" id="WP_310035268.1">
    <property type="nucleotide sequence ID" value="NZ_JAVDRL010000019.1"/>
</dbReference>
<evidence type="ECO:0000256" key="3">
    <source>
        <dbReference type="ARBA" id="ARBA00004632"/>
    </source>
</evidence>
<evidence type="ECO:0000256" key="15">
    <source>
        <dbReference type="ARBA" id="ARBA00038456"/>
    </source>
</evidence>
<evidence type="ECO:0000256" key="12">
    <source>
        <dbReference type="ARBA" id="ARBA00023273"/>
    </source>
</evidence>
<keyword evidence="12" id="KW-0966">Cell projection</keyword>
<comment type="catalytic activity">
    <reaction evidence="21">
        <text>decanoyl-CoA + H2O = decanoate + CoA + H(+)</text>
        <dbReference type="Rhea" id="RHEA:40059"/>
        <dbReference type="ChEBI" id="CHEBI:15377"/>
        <dbReference type="ChEBI" id="CHEBI:15378"/>
        <dbReference type="ChEBI" id="CHEBI:27689"/>
        <dbReference type="ChEBI" id="CHEBI:57287"/>
        <dbReference type="ChEBI" id="CHEBI:61430"/>
    </reaction>
    <physiologicalReaction direction="left-to-right" evidence="21">
        <dbReference type="Rhea" id="RHEA:40060"/>
    </physiologicalReaction>
</comment>
<dbReference type="Gene3D" id="3.10.129.10">
    <property type="entry name" value="Hotdog Thioesterase"/>
    <property type="match status" value="1"/>
</dbReference>
<evidence type="ECO:0000256" key="17">
    <source>
        <dbReference type="ARBA" id="ARBA00040123"/>
    </source>
</evidence>
<name>A0ABU1N7Q2_9CAUL</name>
<evidence type="ECO:0000256" key="13">
    <source>
        <dbReference type="ARBA" id="ARBA00035852"/>
    </source>
</evidence>
<comment type="similarity">
    <text evidence="15">Belongs to the THEM4/THEM5 thioesterase family.</text>
</comment>
<evidence type="ECO:0000256" key="18">
    <source>
        <dbReference type="ARBA" id="ARBA00043210"/>
    </source>
</evidence>
<evidence type="ECO:0000259" key="24">
    <source>
        <dbReference type="Pfam" id="PF03061"/>
    </source>
</evidence>
<keyword evidence="5" id="KW-0963">Cytoplasm</keyword>
<keyword evidence="8" id="KW-0276">Fatty acid metabolism</keyword>
<evidence type="ECO:0000256" key="9">
    <source>
        <dbReference type="ARBA" id="ARBA00022946"/>
    </source>
</evidence>
<evidence type="ECO:0000256" key="14">
    <source>
        <dbReference type="ARBA" id="ARBA00037002"/>
    </source>
</evidence>
<dbReference type="CDD" id="cd03443">
    <property type="entry name" value="PaaI_thioesterase"/>
    <property type="match status" value="1"/>
</dbReference>
<dbReference type="InterPro" id="IPR006683">
    <property type="entry name" value="Thioestr_dom"/>
</dbReference>
<dbReference type="EC" id="3.1.2.2" evidence="16"/>
<dbReference type="Pfam" id="PF03061">
    <property type="entry name" value="4HBT"/>
    <property type="match status" value="1"/>
</dbReference>
<dbReference type="PANTHER" id="PTHR12418">
    <property type="entry name" value="ACYL-COENZYME A THIOESTERASE THEM4"/>
    <property type="match status" value="1"/>
</dbReference>
<dbReference type="SUPFAM" id="SSF54637">
    <property type="entry name" value="Thioesterase/thiol ester dehydrase-isomerase"/>
    <property type="match status" value="1"/>
</dbReference>
<evidence type="ECO:0000256" key="10">
    <source>
        <dbReference type="ARBA" id="ARBA00023098"/>
    </source>
</evidence>
<comment type="subcellular location">
    <subcellularLocation>
        <location evidence="3">Cell projection</location>
        <location evidence="3">Ruffle membrane</location>
    </subcellularLocation>
    <subcellularLocation>
        <location evidence="2">Cytoplasm</location>
    </subcellularLocation>
    <subcellularLocation>
        <location evidence="1">Membrane</location>
        <topology evidence="1">Peripheral membrane protein</topology>
    </subcellularLocation>
</comment>
<evidence type="ECO:0000256" key="6">
    <source>
        <dbReference type="ARBA" id="ARBA00022703"/>
    </source>
</evidence>
<evidence type="ECO:0000256" key="7">
    <source>
        <dbReference type="ARBA" id="ARBA00022801"/>
    </source>
</evidence>
<evidence type="ECO:0000256" key="8">
    <source>
        <dbReference type="ARBA" id="ARBA00022832"/>
    </source>
</evidence>
<comment type="catalytic activity">
    <reaction evidence="13">
        <text>(5Z,8Z,11Z,14Z)-eicosatetraenoyl-CoA + H2O = (5Z,8Z,11Z,14Z)-eicosatetraenoate + CoA + H(+)</text>
        <dbReference type="Rhea" id="RHEA:40151"/>
        <dbReference type="ChEBI" id="CHEBI:15377"/>
        <dbReference type="ChEBI" id="CHEBI:15378"/>
        <dbReference type="ChEBI" id="CHEBI:32395"/>
        <dbReference type="ChEBI" id="CHEBI:57287"/>
        <dbReference type="ChEBI" id="CHEBI:57368"/>
    </reaction>
    <physiologicalReaction direction="left-to-right" evidence="13">
        <dbReference type="Rhea" id="RHEA:40152"/>
    </physiologicalReaction>
</comment>
<evidence type="ECO:0000256" key="21">
    <source>
        <dbReference type="ARBA" id="ARBA00047969"/>
    </source>
</evidence>
<comment type="catalytic activity">
    <reaction evidence="14">
        <text>(9Z)-octadecenoyl-CoA + H2O = (9Z)-octadecenoate + CoA + H(+)</text>
        <dbReference type="Rhea" id="RHEA:40139"/>
        <dbReference type="ChEBI" id="CHEBI:15377"/>
        <dbReference type="ChEBI" id="CHEBI:15378"/>
        <dbReference type="ChEBI" id="CHEBI:30823"/>
        <dbReference type="ChEBI" id="CHEBI:57287"/>
        <dbReference type="ChEBI" id="CHEBI:57387"/>
    </reaction>
    <physiologicalReaction direction="left-to-right" evidence="14">
        <dbReference type="Rhea" id="RHEA:40140"/>
    </physiologicalReaction>
</comment>
<organism evidence="25 26">
    <name type="scientific">Caulobacter rhizosphaerae</name>
    <dbReference type="NCBI Taxonomy" id="2010972"/>
    <lineage>
        <taxon>Bacteria</taxon>
        <taxon>Pseudomonadati</taxon>
        <taxon>Pseudomonadota</taxon>
        <taxon>Alphaproteobacteria</taxon>
        <taxon>Caulobacterales</taxon>
        <taxon>Caulobacteraceae</taxon>
        <taxon>Caulobacter</taxon>
    </lineage>
</organism>
<reference evidence="25 26" key="1">
    <citation type="submission" date="2023-07" db="EMBL/GenBank/DDBJ databases">
        <title>Sorghum-associated microbial communities from plants grown in Nebraska, USA.</title>
        <authorList>
            <person name="Schachtman D."/>
        </authorList>
    </citation>
    <scope>NUCLEOTIDE SEQUENCE [LARGE SCALE GENOMIC DNA]</scope>
    <source>
        <strain evidence="25 26">DS2154</strain>
    </source>
</reference>
<sequence>MITPREHVERTPIGDGVRLCASCIPRGRCRLGISGLGLDAEGVARFRLVCDAGHEGGPGVAHGGWTASVLDEMLGSVALLHKRLTVTKSLTVEFLRPVPIDQPLLGRSWNDRIEGRHWHNVGEVTLAATGALLGRATGVFSERDPDHFQRHKDWLATQIGKAAD</sequence>
<keyword evidence="7" id="KW-0378">Hydrolase</keyword>
<dbReference type="PANTHER" id="PTHR12418:SF19">
    <property type="entry name" value="ACYL-COENZYME A THIOESTERASE THEM4"/>
    <property type="match status" value="1"/>
</dbReference>
<keyword evidence="9" id="KW-0809">Transit peptide</keyword>
<evidence type="ECO:0000256" key="16">
    <source>
        <dbReference type="ARBA" id="ARBA00038848"/>
    </source>
</evidence>
<keyword evidence="6" id="KW-0053">Apoptosis</keyword>
<dbReference type="Proteomes" id="UP001262754">
    <property type="component" value="Unassembled WGS sequence"/>
</dbReference>
<evidence type="ECO:0000313" key="26">
    <source>
        <dbReference type="Proteomes" id="UP001262754"/>
    </source>
</evidence>
<evidence type="ECO:0000256" key="1">
    <source>
        <dbReference type="ARBA" id="ARBA00004170"/>
    </source>
</evidence>
<evidence type="ECO:0000313" key="25">
    <source>
        <dbReference type="EMBL" id="MDR6534101.1"/>
    </source>
</evidence>
<dbReference type="EMBL" id="JAVDRL010000019">
    <property type="protein sequence ID" value="MDR6534101.1"/>
    <property type="molecule type" value="Genomic_DNA"/>
</dbReference>
<accession>A0ABU1N7Q2</accession>
<evidence type="ECO:0000256" key="20">
    <source>
        <dbReference type="ARBA" id="ARBA00047734"/>
    </source>
</evidence>
<evidence type="ECO:0000256" key="2">
    <source>
        <dbReference type="ARBA" id="ARBA00004496"/>
    </source>
</evidence>
<evidence type="ECO:0000256" key="5">
    <source>
        <dbReference type="ARBA" id="ARBA00022490"/>
    </source>
</evidence>
<gene>
    <name evidence="25" type="ORF">J2800_004872</name>
</gene>
<keyword evidence="10" id="KW-0443">Lipid metabolism</keyword>
<dbReference type="InterPro" id="IPR052365">
    <property type="entry name" value="THEM4/THEM5_acyl-CoA_thioest"/>
</dbReference>
<proteinExistence type="inferred from homology"/>
<comment type="catalytic activity">
    <reaction evidence="22">
        <text>dodecanoyl-CoA + H2O = dodecanoate + CoA + H(+)</text>
        <dbReference type="Rhea" id="RHEA:30135"/>
        <dbReference type="ChEBI" id="CHEBI:15377"/>
        <dbReference type="ChEBI" id="CHEBI:15378"/>
        <dbReference type="ChEBI" id="CHEBI:18262"/>
        <dbReference type="ChEBI" id="CHEBI:57287"/>
        <dbReference type="ChEBI" id="CHEBI:57375"/>
    </reaction>
    <physiologicalReaction direction="left-to-right" evidence="22">
        <dbReference type="Rhea" id="RHEA:30136"/>
    </physiologicalReaction>
</comment>
<comment type="catalytic activity">
    <reaction evidence="19">
        <text>octanoyl-CoA + H2O = octanoate + CoA + H(+)</text>
        <dbReference type="Rhea" id="RHEA:30143"/>
        <dbReference type="ChEBI" id="CHEBI:15377"/>
        <dbReference type="ChEBI" id="CHEBI:15378"/>
        <dbReference type="ChEBI" id="CHEBI:25646"/>
        <dbReference type="ChEBI" id="CHEBI:57287"/>
        <dbReference type="ChEBI" id="CHEBI:57386"/>
    </reaction>
    <physiologicalReaction direction="left-to-right" evidence="19">
        <dbReference type="Rhea" id="RHEA:30144"/>
    </physiologicalReaction>
</comment>
<keyword evidence="26" id="KW-1185">Reference proteome</keyword>
<comment type="catalytic activity">
    <reaction evidence="20">
        <text>hexadecanoyl-CoA + H2O = hexadecanoate + CoA + H(+)</text>
        <dbReference type="Rhea" id="RHEA:16645"/>
        <dbReference type="ChEBI" id="CHEBI:7896"/>
        <dbReference type="ChEBI" id="CHEBI:15377"/>
        <dbReference type="ChEBI" id="CHEBI:15378"/>
        <dbReference type="ChEBI" id="CHEBI:57287"/>
        <dbReference type="ChEBI" id="CHEBI:57379"/>
        <dbReference type="EC" id="3.1.2.2"/>
    </reaction>
    <physiologicalReaction direction="left-to-right" evidence="20">
        <dbReference type="Rhea" id="RHEA:16646"/>
    </physiologicalReaction>
</comment>
<evidence type="ECO:0000256" key="23">
    <source>
        <dbReference type="ARBA" id="ARBA00048180"/>
    </source>
</evidence>
<keyword evidence="11" id="KW-0472">Membrane</keyword>
<keyword evidence="4" id="KW-1003">Cell membrane</keyword>
<evidence type="ECO:0000256" key="4">
    <source>
        <dbReference type="ARBA" id="ARBA00022475"/>
    </source>
</evidence>
<feature type="domain" description="Thioesterase" evidence="24">
    <location>
        <begin position="59"/>
        <end position="116"/>
    </location>
</feature>
<comment type="catalytic activity">
    <reaction evidence="23">
        <text>tetradecanoyl-CoA + H2O = tetradecanoate + CoA + H(+)</text>
        <dbReference type="Rhea" id="RHEA:40119"/>
        <dbReference type="ChEBI" id="CHEBI:15377"/>
        <dbReference type="ChEBI" id="CHEBI:15378"/>
        <dbReference type="ChEBI" id="CHEBI:30807"/>
        <dbReference type="ChEBI" id="CHEBI:57287"/>
        <dbReference type="ChEBI" id="CHEBI:57385"/>
    </reaction>
    <physiologicalReaction direction="left-to-right" evidence="23">
        <dbReference type="Rhea" id="RHEA:40120"/>
    </physiologicalReaction>
</comment>
<dbReference type="InterPro" id="IPR029069">
    <property type="entry name" value="HotDog_dom_sf"/>
</dbReference>
<evidence type="ECO:0000256" key="22">
    <source>
        <dbReference type="ARBA" id="ARBA00048074"/>
    </source>
</evidence>
<evidence type="ECO:0000256" key="19">
    <source>
        <dbReference type="ARBA" id="ARBA00047588"/>
    </source>
</evidence>
<evidence type="ECO:0000256" key="11">
    <source>
        <dbReference type="ARBA" id="ARBA00023136"/>
    </source>
</evidence>